<dbReference type="EMBL" id="HE614873">
    <property type="protein sequence ID" value="CCE74169.1"/>
    <property type="molecule type" value="Genomic_DNA"/>
</dbReference>
<evidence type="ECO:0000256" key="5">
    <source>
        <dbReference type="ARBA" id="ARBA00023136"/>
    </source>
</evidence>
<evidence type="ECO:0000256" key="2">
    <source>
        <dbReference type="ARBA" id="ARBA00022475"/>
    </source>
</evidence>
<proteinExistence type="inferred from homology"/>
<comment type="similarity">
    <text evidence="6">Belongs to the inorganic carbon transporter (TC 9.A.2) DabA family.</text>
</comment>
<dbReference type="InterPro" id="IPR018752">
    <property type="entry name" value="DabA"/>
</dbReference>
<feature type="binding site" evidence="6">
    <location>
        <position position="345"/>
    </location>
    <ligand>
        <name>Zn(2+)</name>
        <dbReference type="ChEBI" id="CHEBI:29105"/>
    </ligand>
</feature>
<keyword evidence="5 6" id="KW-0472">Membrane</keyword>
<dbReference type="HAMAP" id="MF_01871">
    <property type="entry name" value="DabA"/>
    <property type="match status" value="1"/>
</dbReference>
<evidence type="ECO:0000313" key="8">
    <source>
        <dbReference type="Proteomes" id="UP000012170"/>
    </source>
</evidence>
<keyword evidence="2 6" id="KW-1003">Cell membrane</keyword>
<feature type="binding site" evidence="6">
    <location>
        <position position="509"/>
    </location>
    <ligand>
        <name>Zn(2+)</name>
        <dbReference type="ChEBI" id="CHEBI:29105"/>
    </ligand>
</feature>
<evidence type="ECO:0000313" key="7">
    <source>
        <dbReference type="EMBL" id="CCE74169.1"/>
    </source>
</evidence>
<organism evidence="7 8">
    <name type="scientific">Clavibacter nebraskensis NCPPB 2581</name>
    <dbReference type="NCBI Taxonomy" id="1097677"/>
    <lineage>
        <taxon>Bacteria</taxon>
        <taxon>Bacillati</taxon>
        <taxon>Actinomycetota</taxon>
        <taxon>Actinomycetes</taxon>
        <taxon>Micrococcales</taxon>
        <taxon>Microbacteriaceae</taxon>
        <taxon>Clavibacter</taxon>
    </lineage>
</organism>
<dbReference type="AlphaFoldDB" id="A0AAI8ZFV1"/>
<dbReference type="GO" id="GO:0008270">
    <property type="term" value="F:zinc ion binding"/>
    <property type="evidence" value="ECO:0007669"/>
    <property type="project" value="UniProtKB-UniRule"/>
</dbReference>
<reference evidence="7 8" key="1">
    <citation type="submission" date="2011-11" db="EMBL/GenBank/DDBJ databases">
        <authorList>
            <person name="Gartemann K."/>
        </authorList>
    </citation>
    <scope>NUCLEOTIDE SEQUENCE [LARGE SCALE GENOMIC DNA]</scope>
    <source>
        <strain evidence="8">NCPPB 2581</strain>
    </source>
</reference>
<accession>A0AAI8ZFV1</accession>
<evidence type="ECO:0000256" key="3">
    <source>
        <dbReference type="ARBA" id="ARBA00022723"/>
    </source>
</evidence>
<dbReference type="Proteomes" id="UP000012170">
    <property type="component" value="Chromosome"/>
</dbReference>
<dbReference type="Pfam" id="PF10070">
    <property type="entry name" value="DabA"/>
    <property type="match status" value="1"/>
</dbReference>
<gene>
    <name evidence="6" type="primary">dabA</name>
    <name evidence="7" type="ORF">CMN_00193</name>
</gene>
<comment type="function">
    <text evidence="6">Part of an energy-coupled inorganic carbon pump.</text>
</comment>
<keyword evidence="3 6" id="KW-0479">Metal-binding</keyword>
<protein>
    <recommendedName>
        <fullName evidence="6">Probable inorganic carbon transporter subunit DabA</fullName>
    </recommendedName>
</protein>
<comment type="subcellular location">
    <subcellularLocation>
        <location evidence="6">Cell membrane</location>
        <topology evidence="6">Peripheral membrane protein</topology>
    </subcellularLocation>
</comment>
<dbReference type="GO" id="GO:0005886">
    <property type="term" value="C:plasma membrane"/>
    <property type="evidence" value="ECO:0007669"/>
    <property type="project" value="UniProtKB-SubCell"/>
</dbReference>
<reference evidence="8" key="2">
    <citation type="submission" date="2013-04" db="EMBL/GenBank/DDBJ databases">
        <title>The genome sequence of the maize-pathogen Clavibacter michiganensis subsp. nebraskensis.</title>
        <authorList>
            <person name="Gartemann K.H."/>
            <person name="Blom J."/>
            <person name="Dreiseikelmann B."/>
            <person name="Fluegel M."/>
            <person name="Jaenicke S."/>
            <person name="Linke B."/>
            <person name="Sczcepanowski R."/>
            <person name="Wittmann J."/>
            <person name="Goesmann A."/>
            <person name="Puehler A."/>
            <person name="Eichenlaub R."/>
            <person name="Rueckert C."/>
        </authorList>
    </citation>
    <scope>NUCLEOTIDE SEQUENCE [LARGE SCALE GENOMIC DNA]</scope>
    <source>
        <strain evidence="8">NCPPB 2581</strain>
    </source>
</reference>
<sequence>MTTLSPPQVRAHVAGAARSVAPTWPLTSFIAVNPMSGYQDRPFHELAASAGECPAMPEAHYLRAAERGEIPPAALRAALQQVVPELARDDASGGSAIAALDIAMAALRQPPPSAGDEGAGDDAGEPADQHLASVLARFHADPVWAPPAAGSLYARFRDLSAHDPALPRRARRALAALPESPEGAIAEIMALHGITPQRREPVMAQQLHALPGWASHIAWRATRVGDATLTDLVACRLSLLHVLGLAVDAPVEREPRAPALDRHWALRVARTCAGTGVDGVDSSAYVATARVLRHLDPTTRRMVWQTATEVAYRDGLMAELERAARARAADAVSPPEPVEAQVVFCIDTRSEGLRRHLEEHAGIRTLGIAGFFGVPLRHTPLFARSPREQFPALLSDGVASGERAVDPEGARRAGARAALAGAARSVVRTAAGTPASAFGWAEMAGWGSLLSRLARPVAGALGGEAAAPPATTVDVCERLSLDERAAVAESILRMMGLTDFAPLVVLAGHRSATRNNLHRAALDCGACGGNAGGVNARAAAAICDDPAVRGRLAERGLRIPDGTWFVAAEHETTTDAFHVLDDHLIPDSHRGYVDRVRLVASVAGHALVDERRLALPGGSRQTVERVRRRAEDRSEMYPEAGLADNAALIIAPREITRGADLGRRVFLHDYDPAADPDGSALTNIMTAPLIVAQWINAQYYFSTIHPHRHGAGSKTVHNPVGDIGVIAGHTGDLRTGLPWQSVAAGDELLHTPLRLSVLIQAPLDRVERIVSATDALRSLLDGGWITLHAREDADHPWRQHRSGGFTTDERNHA</sequence>
<dbReference type="PANTHER" id="PTHR38344:SF1">
    <property type="entry name" value="INORGANIC CARBON TRANSPORTER SUBUNIT DABA-RELATED"/>
    <property type="match status" value="1"/>
</dbReference>
<dbReference type="PANTHER" id="PTHR38344">
    <property type="entry name" value="UPF0753 PROTEIN AQ_863"/>
    <property type="match status" value="1"/>
</dbReference>
<comment type="cofactor">
    <cofactor evidence="6">
        <name>Zn(2+)</name>
        <dbReference type="ChEBI" id="CHEBI:29105"/>
    </cofactor>
</comment>
<evidence type="ECO:0000256" key="6">
    <source>
        <dbReference type="HAMAP-Rule" id="MF_01871"/>
    </source>
</evidence>
<feature type="binding site" evidence="6">
    <location>
        <position position="524"/>
    </location>
    <ligand>
        <name>Zn(2+)</name>
        <dbReference type="ChEBI" id="CHEBI:29105"/>
    </ligand>
</feature>
<dbReference type="RefSeq" id="WP_015488994.1">
    <property type="nucleotide sequence ID" value="NC_020891.1"/>
</dbReference>
<feature type="binding site" evidence="6">
    <location>
        <position position="347"/>
    </location>
    <ligand>
        <name>Zn(2+)</name>
        <dbReference type="ChEBI" id="CHEBI:29105"/>
    </ligand>
</feature>
<keyword evidence="1 6" id="KW-0813">Transport</keyword>
<dbReference type="GeneID" id="92982049"/>
<comment type="subunit">
    <text evidence="6">Forms a complex with DabB.</text>
</comment>
<dbReference type="KEGG" id="cmc:CMN_00193"/>
<evidence type="ECO:0000256" key="4">
    <source>
        <dbReference type="ARBA" id="ARBA00022833"/>
    </source>
</evidence>
<keyword evidence="4 6" id="KW-0862">Zinc</keyword>
<evidence type="ECO:0000256" key="1">
    <source>
        <dbReference type="ARBA" id="ARBA00022448"/>
    </source>
</evidence>
<name>A0AAI8ZFV1_9MICO</name>